<evidence type="ECO:0000256" key="5">
    <source>
        <dbReference type="ARBA" id="ARBA00023180"/>
    </source>
</evidence>
<evidence type="ECO:0000256" key="7">
    <source>
        <dbReference type="SAM" id="Phobius"/>
    </source>
</evidence>
<keyword evidence="7" id="KW-0812">Transmembrane</keyword>
<evidence type="ECO:0000313" key="9">
    <source>
        <dbReference type="EMBL" id="CBY21037.1"/>
    </source>
</evidence>
<dbReference type="InParanoid" id="E4WV84"/>
<dbReference type="Gene3D" id="2.10.25.10">
    <property type="entry name" value="Laminin"/>
    <property type="match status" value="2"/>
</dbReference>
<dbReference type="Proteomes" id="UP000001307">
    <property type="component" value="Unassembled WGS sequence"/>
</dbReference>
<dbReference type="InterPro" id="IPR051022">
    <property type="entry name" value="Notch_Cell-Fate_Det"/>
</dbReference>
<dbReference type="EMBL" id="FN653017">
    <property type="protein sequence ID" value="CBY21037.1"/>
    <property type="molecule type" value="Genomic_DNA"/>
</dbReference>
<dbReference type="PANTHER" id="PTHR24049:SF22">
    <property type="entry name" value="DROSOPHILA CRUMBS HOMOLOG"/>
    <property type="match status" value="1"/>
</dbReference>
<feature type="domain" description="EGF-like" evidence="8">
    <location>
        <begin position="56"/>
        <end position="88"/>
    </location>
</feature>
<name>E4WV84_OIKDI</name>
<comment type="caution">
    <text evidence="6">Lacks conserved residue(s) required for the propagation of feature annotation.</text>
</comment>
<dbReference type="PROSITE" id="PS00010">
    <property type="entry name" value="ASX_HYDROXYL"/>
    <property type="match status" value="1"/>
</dbReference>
<evidence type="ECO:0000313" key="10">
    <source>
        <dbReference type="Proteomes" id="UP000001307"/>
    </source>
</evidence>
<evidence type="ECO:0000256" key="3">
    <source>
        <dbReference type="ARBA" id="ARBA00022737"/>
    </source>
</evidence>
<protein>
    <recommendedName>
        <fullName evidence="8">EGF-like domain-containing protein</fullName>
    </recommendedName>
</protein>
<dbReference type="GO" id="GO:0005509">
    <property type="term" value="F:calcium ion binding"/>
    <property type="evidence" value="ECO:0007669"/>
    <property type="project" value="InterPro"/>
</dbReference>
<keyword evidence="3" id="KW-0677">Repeat</keyword>
<keyword evidence="1 6" id="KW-0245">EGF-like domain</keyword>
<dbReference type="PROSITE" id="PS50026">
    <property type="entry name" value="EGF_3"/>
    <property type="match status" value="2"/>
</dbReference>
<dbReference type="InterPro" id="IPR001881">
    <property type="entry name" value="EGF-like_Ca-bd_dom"/>
</dbReference>
<evidence type="ECO:0000256" key="2">
    <source>
        <dbReference type="ARBA" id="ARBA00022729"/>
    </source>
</evidence>
<dbReference type="OrthoDB" id="283575at2759"/>
<dbReference type="SMART" id="SM00179">
    <property type="entry name" value="EGF_CA"/>
    <property type="match status" value="1"/>
</dbReference>
<dbReference type="InterPro" id="IPR000742">
    <property type="entry name" value="EGF"/>
</dbReference>
<keyword evidence="10" id="KW-1185">Reference proteome</keyword>
<keyword evidence="4 6" id="KW-1015">Disulfide bond</keyword>
<organism evidence="9 10">
    <name type="scientific">Oikopleura dioica</name>
    <name type="common">Tunicate</name>
    <dbReference type="NCBI Taxonomy" id="34765"/>
    <lineage>
        <taxon>Eukaryota</taxon>
        <taxon>Metazoa</taxon>
        <taxon>Chordata</taxon>
        <taxon>Tunicata</taxon>
        <taxon>Appendicularia</taxon>
        <taxon>Copelata</taxon>
        <taxon>Oikopleuridae</taxon>
        <taxon>Oikopleura</taxon>
    </lineage>
</organism>
<sequence>MALSHSSPLFIFFLIPEKLANLSFTALLLVSPTTISSVNAFQDLLALFARQTKTTAVLICVKMGGQCIDRLNNFDCVCPAGFTGPRCQTMRDPCQPNPCRNGGACESRSLEFTCFCLGWEGLLCDQPLSTSTFEDNSLQSFSNETANNEFNDSVVIYGAAGGGGIILLAAAGIGAYFFKKKKTMSKNWVQPVSTIPKRTQIEDIEAASSSVEPKVNSSELNRGTNLLTAKKTGSMPRSTIDFGQFSEHL</sequence>
<reference evidence="9 10" key="1">
    <citation type="journal article" date="2010" name="Science">
        <title>Plasticity of animal genome architecture unmasked by rapid evolution of a pelagic tunicate.</title>
        <authorList>
            <person name="Denoeud F."/>
            <person name="Henriet S."/>
            <person name="Mungpakdee S."/>
            <person name="Aury J.M."/>
            <person name="Da Silva C."/>
            <person name="Brinkmann H."/>
            <person name="Mikhaleva J."/>
            <person name="Olsen L.C."/>
            <person name="Jubin C."/>
            <person name="Canestro C."/>
            <person name="Bouquet J.M."/>
            <person name="Danks G."/>
            <person name="Poulain J."/>
            <person name="Campsteijn C."/>
            <person name="Adamski M."/>
            <person name="Cross I."/>
            <person name="Yadetie F."/>
            <person name="Muffato M."/>
            <person name="Louis A."/>
            <person name="Butcher S."/>
            <person name="Tsagkogeorga G."/>
            <person name="Konrad A."/>
            <person name="Singh S."/>
            <person name="Jensen M.F."/>
            <person name="Cong E.H."/>
            <person name="Eikeseth-Otteraa H."/>
            <person name="Noel B."/>
            <person name="Anthouard V."/>
            <person name="Porcel B.M."/>
            <person name="Kachouri-Lafond R."/>
            <person name="Nishino A."/>
            <person name="Ugolini M."/>
            <person name="Chourrout P."/>
            <person name="Nishida H."/>
            <person name="Aasland R."/>
            <person name="Huzurbazar S."/>
            <person name="Westhof E."/>
            <person name="Delsuc F."/>
            <person name="Lehrach H."/>
            <person name="Reinhardt R."/>
            <person name="Weissenbach J."/>
            <person name="Roy S.W."/>
            <person name="Artiguenave F."/>
            <person name="Postlethwait J.H."/>
            <person name="Manak J.R."/>
            <person name="Thompson E.M."/>
            <person name="Jaillon O."/>
            <person name="Du Pasquier L."/>
            <person name="Boudinot P."/>
            <person name="Liberles D.A."/>
            <person name="Volff J.N."/>
            <person name="Philippe H."/>
            <person name="Lenhard B."/>
            <person name="Roest Crollius H."/>
            <person name="Wincker P."/>
            <person name="Chourrout D."/>
        </authorList>
    </citation>
    <scope>NUCLEOTIDE SEQUENCE [LARGE SCALE GENOMIC DNA]</scope>
</reference>
<dbReference type="GO" id="GO:0045197">
    <property type="term" value="P:establishment or maintenance of epithelial cell apical/basal polarity"/>
    <property type="evidence" value="ECO:0007669"/>
    <property type="project" value="TreeGrafter"/>
</dbReference>
<dbReference type="AlphaFoldDB" id="E4WV84"/>
<feature type="disulfide bond" evidence="6">
    <location>
        <begin position="78"/>
        <end position="87"/>
    </location>
</feature>
<dbReference type="SUPFAM" id="SSF57196">
    <property type="entry name" value="EGF/Laminin"/>
    <property type="match status" value="2"/>
</dbReference>
<dbReference type="GO" id="GO:0007157">
    <property type="term" value="P:heterophilic cell-cell adhesion via plasma membrane cell adhesion molecules"/>
    <property type="evidence" value="ECO:0007669"/>
    <property type="project" value="TreeGrafter"/>
</dbReference>
<accession>E4WV84</accession>
<gene>
    <name evidence="9" type="ORF">GSOID_T00008788001</name>
</gene>
<proteinExistence type="predicted"/>
<dbReference type="SMART" id="SM00181">
    <property type="entry name" value="EGF"/>
    <property type="match status" value="2"/>
</dbReference>
<evidence type="ECO:0000256" key="1">
    <source>
        <dbReference type="ARBA" id="ARBA00022536"/>
    </source>
</evidence>
<feature type="domain" description="EGF-like" evidence="8">
    <location>
        <begin position="90"/>
        <end position="125"/>
    </location>
</feature>
<dbReference type="GO" id="GO:0005886">
    <property type="term" value="C:plasma membrane"/>
    <property type="evidence" value="ECO:0007669"/>
    <property type="project" value="TreeGrafter"/>
</dbReference>
<dbReference type="CDD" id="cd00054">
    <property type="entry name" value="EGF_CA"/>
    <property type="match status" value="1"/>
</dbReference>
<dbReference type="FunFam" id="2.10.25.10:FF:000173">
    <property type="entry name" value="Neurogenic locus notch protein 2"/>
    <property type="match status" value="1"/>
</dbReference>
<dbReference type="PROSITE" id="PS01186">
    <property type="entry name" value="EGF_2"/>
    <property type="match status" value="1"/>
</dbReference>
<keyword evidence="2" id="KW-0732">Signal</keyword>
<evidence type="ECO:0000259" key="8">
    <source>
        <dbReference type="PROSITE" id="PS50026"/>
    </source>
</evidence>
<evidence type="ECO:0000256" key="6">
    <source>
        <dbReference type="PROSITE-ProRule" id="PRU00076"/>
    </source>
</evidence>
<dbReference type="GO" id="GO:0032991">
    <property type="term" value="C:protein-containing complex"/>
    <property type="evidence" value="ECO:0007669"/>
    <property type="project" value="TreeGrafter"/>
</dbReference>
<keyword evidence="7" id="KW-1133">Transmembrane helix</keyword>
<feature type="transmembrane region" description="Helical" evidence="7">
    <location>
        <begin position="154"/>
        <end position="178"/>
    </location>
</feature>
<dbReference type="InterPro" id="IPR000152">
    <property type="entry name" value="EGF-type_Asp/Asn_hydroxyl_site"/>
</dbReference>
<dbReference type="PROSITE" id="PS00022">
    <property type="entry name" value="EGF_1"/>
    <property type="match status" value="1"/>
</dbReference>
<keyword evidence="5" id="KW-0325">Glycoprotein</keyword>
<evidence type="ECO:0000256" key="4">
    <source>
        <dbReference type="ARBA" id="ARBA00023157"/>
    </source>
</evidence>
<keyword evidence="7" id="KW-0472">Membrane</keyword>
<dbReference type="PANTHER" id="PTHR24049">
    <property type="entry name" value="CRUMBS FAMILY MEMBER"/>
    <property type="match status" value="1"/>
</dbReference>